<dbReference type="SMART" id="SM00220">
    <property type="entry name" value="S_TKc"/>
    <property type="match status" value="1"/>
</dbReference>
<dbReference type="GO" id="GO:0005524">
    <property type="term" value="F:ATP binding"/>
    <property type="evidence" value="ECO:0007669"/>
    <property type="project" value="InterPro"/>
</dbReference>
<dbReference type="Gene3D" id="1.10.510.10">
    <property type="entry name" value="Transferase(Phosphotransferase) domain 1"/>
    <property type="match status" value="1"/>
</dbReference>
<feature type="compositionally biased region" description="Polar residues" evidence="11">
    <location>
        <begin position="767"/>
        <end position="782"/>
    </location>
</feature>
<reference evidence="13 14" key="1">
    <citation type="submission" date="2019-09" db="EMBL/GenBank/DDBJ databases">
        <title>Bird 10,000 Genomes (B10K) Project - Family phase.</title>
        <authorList>
            <person name="Zhang G."/>
        </authorList>
    </citation>
    <scope>NUCLEOTIDE SEQUENCE [LARGE SCALE GENOMIC DNA]</scope>
    <source>
        <strain evidence="13">B10K-DU-012-58</strain>
        <tissue evidence="13">Muscle</tissue>
    </source>
</reference>
<feature type="region of interest" description="Disordered" evidence="11">
    <location>
        <begin position="609"/>
        <end position="635"/>
    </location>
</feature>
<dbReference type="InterPro" id="IPR051511">
    <property type="entry name" value="MitoQC_Scaffold_Kinases"/>
</dbReference>
<comment type="similarity">
    <text evidence="8">Belongs to the protein kinase superfamily.</text>
</comment>
<feature type="compositionally biased region" description="Low complexity" evidence="11">
    <location>
        <begin position="845"/>
        <end position="857"/>
    </location>
</feature>
<dbReference type="Pfam" id="PF00069">
    <property type="entry name" value="Pkinase"/>
    <property type="match status" value="1"/>
</dbReference>
<evidence type="ECO:0000313" key="13">
    <source>
        <dbReference type="EMBL" id="NXS73349.1"/>
    </source>
</evidence>
<feature type="non-terminal residue" evidence="13">
    <location>
        <position position="1"/>
    </location>
</feature>
<dbReference type="InterPro" id="IPR011009">
    <property type="entry name" value="Kinase-like_dom_sf"/>
</dbReference>
<dbReference type="PROSITE" id="PS50011">
    <property type="entry name" value="PROTEIN_KINASE_DOM"/>
    <property type="match status" value="1"/>
</dbReference>
<keyword evidence="14" id="KW-1185">Reference proteome</keyword>
<dbReference type="EMBL" id="VYZV01031911">
    <property type="protein sequence ID" value="NXS73349.1"/>
    <property type="molecule type" value="Genomic_DNA"/>
</dbReference>
<evidence type="ECO:0000256" key="9">
    <source>
        <dbReference type="ARBA" id="ARBA00072730"/>
    </source>
</evidence>
<keyword evidence="13" id="KW-0808">Transferase</keyword>
<evidence type="ECO:0000256" key="5">
    <source>
        <dbReference type="ARBA" id="ARBA00022553"/>
    </source>
</evidence>
<dbReference type="PROSITE" id="PS00109">
    <property type="entry name" value="PROTEIN_KINASE_TYR"/>
    <property type="match status" value="1"/>
</dbReference>
<feature type="compositionally biased region" description="Polar residues" evidence="11">
    <location>
        <begin position="695"/>
        <end position="707"/>
    </location>
</feature>
<dbReference type="FunFam" id="1.10.510.10:FF:000510">
    <property type="entry name" value="Inactive tyrosine-protein kinase PRAG1"/>
    <property type="match status" value="1"/>
</dbReference>
<feature type="region of interest" description="Disordered" evidence="11">
    <location>
        <begin position="218"/>
        <end position="244"/>
    </location>
</feature>
<evidence type="ECO:0000256" key="4">
    <source>
        <dbReference type="ARBA" id="ARBA00022490"/>
    </source>
</evidence>
<evidence type="ECO:0000313" key="14">
    <source>
        <dbReference type="Proteomes" id="UP000580171"/>
    </source>
</evidence>
<keyword evidence="4" id="KW-0963">Cytoplasm</keyword>
<evidence type="ECO:0000256" key="6">
    <source>
        <dbReference type="ARBA" id="ARBA00022949"/>
    </source>
</evidence>
<keyword evidence="6" id="KW-0965">Cell junction</keyword>
<keyword evidence="7" id="KW-0539">Nucleus</keyword>
<feature type="region of interest" description="Disordered" evidence="11">
    <location>
        <begin position="549"/>
        <end position="578"/>
    </location>
</feature>
<keyword evidence="13" id="KW-0418">Kinase</keyword>
<feature type="region of interest" description="Disordered" evidence="11">
    <location>
        <begin position="376"/>
        <end position="424"/>
    </location>
</feature>
<accession>A0A7L2WV53</accession>
<protein>
    <recommendedName>
        <fullName evidence="9">Inactive tyrosine-protein kinase PRAG1</fullName>
    </recommendedName>
    <alternativeName>
        <fullName evidence="10">PEAK1-related kinase-activating pseudokinase 1</fullName>
    </alternativeName>
</protein>
<keyword evidence="5" id="KW-0597">Phosphoprotein</keyword>
<dbReference type="GO" id="GO:0005737">
    <property type="term" value="C:cytoplasm"/>
    <property type="evidence" value="ECO:0007669"/>
    <property type="project" value="UniProtKB-SubCell"/>
</dbReference>
<name>A0A7L2WV53_PANHA</name>
<feature type="region of interest" description="Disordered" evidence="11">
    <location>
        <begin position="653"/>
        <end position="860"/>
    </location>
</feature>
<dbReference type="Proteomes" id="UP000580171">
    <property type="component" value="Unassembled WGS sequence"/>
</dbReference>
<evidence type="ECO:0000256" key="2">
    <source>
        <dbReference type="ARBA" id="ARBA00004246"/>
    </source>
</evidence>
<feature type="compositionally biased region" description="Pro residues" evidence="11">
    <location>
        <begin position="792"/>
        <end position="807"/>
    </location>
</feature>
<comment type="subcellular location">
    <subcellularLocation>
        <location evidence="2">Cell junction</location>
        <location evidence="2">Focal adhesion</location>
    </subcellularLocation>
    <subcellularLocation>
        <location evidence="3">Cytoplasm</location>
    </subcellularLocation>
    <subcellularLocation>
        <location evidence="1">Nucleus</location>
    </subcellularLocation>
</comment>
<feature type="compositionally biased region" description="Polar residues" evidence="11">
    <location>
        <begin position="737"/>
        <end position="754"/>
    </location>
</feature>
<feature type="region of interest" description="Disordered" evidence="11">
    <location>
        <begin position="873"/>
        <end position="904"/>
    </location>
</feature>
<sequence length="1376" mass="149305">EQRRTVRKTQRALGLSHEDLKMSACSDFVEHVWKPGSCKNCFNPKSSHRLQTPSDVGACGVLPNGVRTKPESPALEDEGVNTSPFSKPTIAVKPTMINSDVSDAWADVNMNADLSQVSWGMVSGKQLFLKSGEAQRICLDNFGNCGVRKPFLHNPPSDCLSCCPPSYSMVGLRSLESRVERNVSIHSLVLVGEVGKQEDRAKDKFTLPHRAPCPNLCALGDRSTTNSSRNPSSQAREGAALPSEGDCGHLSSGFESEGGEYCSITDCCRERPISWEPRCAEGKGAQCEKESPAPCGWRQRDALEIPRPSGRAVKFGEEERKAVNVAFCITKNQGDPLPYALCSERKKLALHSEPAALPESTGSGKAAAFALSREDEDSLLPGEPSATGGSWPEGLSSPQQALVEPQRPRLTSPPHSDPIYAESTKRKKVQLKAVGGQAKAEKLACGTGKEQADGTWKDGGWALGGEKEYQDSTGQVAAKITIMTAHTEDDHKTIFLSSPDSAVGVQWPCISPTSHPDFGTSSPAIDPGEIFQASGSESSPRFHLAAPAKTSVTESPAIPPKMSKNSQPGSEANRVPSVSSHVARFGDDNSHDGAGIQLLPRSYTDTGAFGASPSPCTQVNGVSVEESSRGLAGSSYDRRQKYYIPTWTKQCRIEEEEEEEEQEEEQQELLTEPWAVGAENGRAGADIVGDGPMLESQTGINKSSSFSFEFPKDKSNGVEFAPPPPPPKKQSRHTLKMNPNNAELERVSNSSAESLSPPFRSVHVSFTAGSTDSLDSDTQTGSDGRHSSEPNHSPPPAESQVFPPVPFLPTSGEDGPSSAPSCPPPLPQKKTVSRTVSSPDGFFGGQASSGRAAGAASPRLNVSHSESNVCLQEEPPFIHPGSLGGRPSAFSSSESLEKSSKGNSYWGLATGKSTGACMPSRNLQSLSSSQLSVSSQVSSGSSLQLHNLLSNIDSKEGVYAKLGALYAESLRRLVAKCEDCFMREQKNELHFSENNWSLFKLACNKPCCDSGDAIYYCATCSKDPSTTYAVKICKTQESKVAASYCSPAVPVHFNIQQDCGHFVASVPSSMLLASDVGKSMPGDGLHPSRTASEHDCVVVITREVPSQTTADFVRDSVMLHQAKPELYERRVCFLLLQLCNGLEHLKEHGIIHRDLCLENLLLVPCKPPMSCVKAKDDKHLPRLIISNFLKAKQKPGTADSKMKKSQARLAPEIVSASQYKKFDEFQTGILIYELLHQPNPFEEKVHLREQEYSPEDLPALPSLSIYSRGLQQLAHLLLEADPIKRVRITEAKRMLQCLLWGPRKDLTEQPLSHEEALCQVLQNWVDMKRALLMMKFAERAVDTERSIELEDWLCCQYLASAEPASLSHTLKLLQLL</sequence>
<evidence type="ECO:0000256" key="1">
    <source>
        <dbReference type="ARBA" id="ARBA00004123"/>
    </source>
</evidence>
<evidence type="ECO:0000256" key="3">
    <source>
        <dbReference type="ARBA" id="ARBA00004496"/>
    </source>
</evidence>
<dbReference type="InterPro" id="IPR000719">
    <property type="entry name" value="Prot_kinase_dom"/>
</dbReference>
<feature type="domain" description="Protein kinase" evidence="12">
    <location>
        <begin position="985"/>
        <end position="1299"/>
    </location>
</feature>
<evidence type="ECO:0000256" key="10">
    <source>
        <dbReference type="ARBA" id="ARBA00079294"/>
    </source>
</evidence>
<dbReference type="GO" id="GO:0005634">
    <property type="term" value="C:nucleus"/>
    <property type="evidence" value="ECO:0007669"/>
    <property type="project" value="UniProtKB-SubCell"/>
</dbReference>
<feature type="compositionally biased region" description="Low complexity" evidence="11">
    <location>
        <begin position="222"/>
        <end position="233"/>
    </location>
</feature>
<feature type="non-terminal residue" evidence="13">
    <location>
        <position position="1376"/>
    </location>
</feature>
<dbReference type="GO" id="GO:0005925">
    <property type="term" value="C:focal adhesion"/>
    <property type="evidence" value="ECO:0007669"/>
    <property type="project" value="UniProtKB-SubCell"/>
</dbReference>
<evidence type="ECO:0000256" key="8">
    <source>
        <dbReference type="ARBA" id="ARBA00038349"/>
    </source>
</evidence>
<dbReference type="GO" id="GO:0004672">
    <property type="term" value="F:protein kinase activity"/>
    <property type="evidence" value="ECO:0007669"/>
    <property type="project" value="InterPro"/>
</dbReference>
<evidence type="ECO:0000256" key="11">
    <source>
        <dbReference type="SAM" id="MobiDB-lite"/>
    </source>
</evidence>
<dbReference type="PANTHER" id="PTHR22972:SF3">
    <property type="entry name" value="INACTIVE TYROSINE-PROTEIN KINASE PRAG1"/>
    <property type="match status" value="1"/>
</dbReference>
<gene>
    <name evidence="13" type="primary">Prag1_1</name>
    <name evidence="13" type="ORF">PANHAL_R03172</name>
</gene>
<dbReference type="SUPFAM" id="SSF56112">
    <property type="entry name" value="Protein kinase-like (PK-like)"/>
    <property type="match status" value="1"/>
</dbReference>
<evidence type="ECO:0000256" key="7">
    <source>
        <dbReference type="ARBA" id="ARBA00023242"/>
    </source>
</evidence>
<proteinExistence type="inferred from homology"/>
<feature type="compositionally biased region" description="Polar residues" evidence="11">
    <location>
        <begin position="563"/>
        <end position="578"/>
    </location>
</feature>
<dbReference type="InterPro" id="IPR008266">
    <property type="entry name" value="Tyr_kinase_AS"/>
</dbReference>
<organism evidence="13 14">
    <name type="scientific">Pandion haliaetus</name>
    <name type="common">Osprey</name>
    <name type="synonym">Falco haliaetus</name>
    <dbReference type="NCBI Taxonomy" id="56262"/>
    <lineage>
        <taxon>Eukaryota</taxon>
        <taxon>Metazoa</taxon>
        <taxon>Chordata</taxon>
        <taxon>Craniata</taxon>
        <taxon>Vertebrata</taxon>
        <taxon>Euteleostomi</taxon>
        <taxon>Archelosauria</taxon>
        <taxon>Archosauria</taxon>
        <taxon>Dinosauria</taxon>
        <taxon>Saurischia</taxon>
        <taxon>Theropoda</taxon>
        <taxon>Coelurosauria</taxon>
        <taxon>Aves</taxon>
        <taxon>Neognathae</taxon>
        <taxon>Neoaves</taxon>
        <taxon>Telluraves</taxon>
        <taxon>Accipitrimorphae</taxon>
        <taxon>Accipitriformes</taxon>
        <taxon>Pandionidae</taxon>
        <taxon>Pandion</taxon>
    </lineage>
</organism>
<evidence type="ECO:0000259" key="12">
    <source>
        <dbReference type="PROSITE" id="PS50011"/>
    </source>
</evidence>
<comment type="caution">
    <text evidence="13">The sequence shown here is derived from an EMBL/GenBank/DDBJ whole genome shotgun (WGS) entry which is preliminary data.</text>
</comment>
<dbReference type="OrthoDB" id="9886644at2759"/>
<feature type="compositionally biased region" description="Acidic residues" evidence="11">
    <location>
        <begin position="654"/>
        <end position="667"/>
    </location>
</feature>
<dbReference type="PANTHER" id="PTHR22972">
    <property type="entry name" value="SERINE/THREONINE PROTEIN KINASE"/>
    <property type="match status" value="1"/>
</dbReference>